<protein>
    <recommendedName>
        <fullName evidence="10">Malonyl-CoA:ACP transacylase (MAT) domain-containing protein</fullName>
    </recommendedName>
</protein>
<feature type="compositionally biased region" description="Polar residues" evidence="9">
    <location>
        <begin position="8"/>
        <end position="18"/>
    </location>
</feature>
<dbReference type="Pfam" id="PF00698">
    <property type="entry name" value="Acyl_transf_1"/>
    <property type="match status" value="1"/>
</dbReference>
<evidence type="ECO:0000256" key="3">
    <source>
        <dbReference type="ARBA" id="ARBA00022832"/>
    </source>
</evidence>
<feature type="region of interest" description="Disordered" evidence="9">
    <location>
        <begin position="1"/>
        <end position="39"/>
    </location>
</feature>
<dbReference type="Gene3D" id="3.30.70.3290">
    <property type="match status" value="1"/>
</dbReference>
<dbReference type="GO" id="GO:0006633">
    <property type="term" value="P:fatty acid biosynthetic process"/>
    <property type="evidence" value="ECO:0007669"/>
    <property type="project" value="UniProtKB-KW"/>
</dbReference>
<dbReference type="SUPFAM" id="SSF52151">
    <property type="entry name" value="FabD/lysophospholipase-like"/>
    <property type="match status" value="1"/>
</dbReference>
<dbReference type="PANTHER" id="PTHR43775">
    <property type="entry name" value="FATTY ACID SYNTHASE"/>
    <property type="match status" value="1"/>
</dbReference>
<evidence type="ECO:0000256" key="1">
    <source>
        <dbReference type="ARBA" id="ARBA00022450"/>
    </source>
</evidence>
<evidence type="ECO:0000256" key="4">
    <source>
        <dbReference type="ARBA" id="ARBA00022857"/>
    </source>
</evidence>
<keyword evidence="1" id="KW-0596">Phosphopantetheine</keyword>
<keyword evidence="2" id="KW-0444">Lipid biosynthesis</keyword>
<dbReference type="InterPro" id="IPR050091">
    <property type="entry name" value="PKS_NRPS_Biosynth_Enz"/>
</dbReference>
<keyword evidence="7" id="KW-0275">Fatty acid biosynthesis</keyword>
<evidence type="ECO:0000256" key="6">
    <source>
        <dbReference type="ARBA" id="ARBA00023098"/>
    </source>
</evidence>
<evidence type="ECO:0000256" key="2">
    <source>
        <dbReference type="ARBA" id="ARBA00022516"/>
    </source>
</evidence>
<dbReference type="InterPro" id="IPR014043">
    <property type="entry name" value="Acyl_transferase_dom"/>
</dbReference>
<dbReference type="GO" id="GO:0004312">
    <property type="term" value="F:fatty acid synthase activity"/>
    <property type="evidence" value="ECO:0007669"/>
    <property type="project" value="TreeGrafter"/>
</dbReference>
<dbReference type="InterPro" id="IPR016035">
    <property type="entry name" value="Acyl_Trfase/lysoPLipase"/>
</dbReference>
<evidence type="ECO:0000256" key="7">
    <source>
        <dbReference type="ARBA" id="ARBA00023160"/>
    </source>
</evidence>
<proteinExistence type="predicted"/>
<evidence type="ECO:0000256" key="9">
    <source>
        <dbReference type="SAM" id="MobiDB-lite"/>
    </source>
</evidence>
<evidence type="ECO:0000256" key="8">
    <source>
        <dbReference type="ARBA" id="ARBA00023268"/>
    </source>
</evidence>
<evidence type="ECO:0000256" key="5">
    <source>
        <dbReference type="ARBA" id="ARBA00023002"/>
    </source>
</evidence>
<keyword evidence="3" id="KW-0276">Fatty acid metabolism</keyword>
<reference evidence="11" key="1">
    <citation type="submission" date="2020-11" db="EMBL/GenBank/DDBJ databases">
        <authorList>
            <person name="Tran Van P."/>
        </authorList>
    </citation>
    <scope>NUCLEOTIDE SEQUENCE</scope>
</reference>
<keyword evidence="4" id="KW-0521">NADP</keyword>
<gene>
    <name evidence="11" type="ORF">TMSB3V08_LOCUS8297</name>
</gene>
<dbReference type="GO" id="GO:0016491">
    <property type="term" value="F:oxidoreductase activity"/>
    <property type="evidence" value="ECO:0007669"/>
    <property type="project" value="UniProtKB-KW"/>
</dbReference>
<feature type="domain" description="Malonyl-CoA:ACP transacylase (MAT)" evidence="10">
    <location>
        <begin position="26"/>
        <end position="128"/>
    </location>
</feature>
<accession>A0A7R9ECT8</accession>
<keyword evidence="5" id="KW-0560">Oxidoreductase</keyword>
<evidence type="ECO:0000313" key="11">
    <source>
        <dbReference type="EMBL" id="CAD7431570.1"/>
    </source>
</evidence>
<sequence>MGVEHMSCRSTATLMRSHTSQRRAQLDPKPRSPKWISSSVPENEWETPLAKYSSAEYHTNNLLSPVLFEESTKCIPNNAIVIEIAPHGLLQAIVRRSFAPKGHHIPLALRGHPNSTEFLLAAVGKMYMAGLLPKVSNLYPPVQYPVSRGTASLSSLVTWNHEDIWDSPLDIDTSKMEGFDTSVDHNFTICLNQERERMLEGYKLAGKVVLPLSYLLYSPVVSSIESRRALSELAKVAPKVDESMSDVLNFLEKEAYTPKVVTPKKVTELMKELQ</sequence>
<keyword evidence="6" id="KW-0443">Lipid metabolism</keyword>
<name>A0A7R9ECT8_9NEOP</name>
<evidence type="ECO:0000259" key="10">
    <source>
        <dbReference type="Pfam" id="PF00698"/>
    </source>
</evidence>
<dbReference type="Gene3D" id="1.10.287.1960">
    <property type="match status" value="1"/>
</dbReference>
<keyword evidence="8" id="KW-0511">Multifunctional enzyme</keyword>
<dbReference type="EMBL" id="OB795037">
    <property type="protein sequence ID" value="CAD7431570.1"/>
    <property type="molecule type" value="Genomic_DNA"/>
</dbReference>
<dbReference type="PANTHER" id="PTHR43775:SF7">
    <property type="entry name" value="FATTY ACID SYNTHASE"/>
    <property type="match status" value="1"/>
</dbReference>
<dbReference type="AlphaFoldDB" id="A0A7R9ECT8"/>
<organism evidence="11">
    <name type="scientific">Timema monikensis</name>
    <dbReference type="NCBI Taxonomy" id="170555"/>
    <lineage>
        <taxon>Eukaryota</taxon>
        <taxon>Metazoa</taxon>
        <taxon>Ecdysozoa</taxon>
        <taxon>Arthropoda</taxon>
        <taxon>Hexapoda</taxon>
        <taxon>Insecta</taxon>
        <taxon>Pterygota</taxon>
        <taxon>Neoptera</taxon>
        <taxon>Polyneoptera</taxon>
        <taxon>Phasmatodea</taxon>
        <taxon>Timematodea</taxon>
        <taxon>Timematoidea</taxon>
        <taxon>Timematidae</taxon>
        <taxon>Timema</taxon>
    </lineage>
</organism>